<reference evidence="3 4" key="2">
    <citation type="journal article" date="2016" name="Microb. Ecol.">
        <title>Genome Characteristics of a Novel Type I Methanotroph (Sn10-6) Isolated from a Flooded Indian Rice Field.</title>
        <authorList>
            <person name="Rahalkar M.C."/>
            <person name="Pandit P.S."/>
            <person name="Dhakephalkar P.K."/>
            <person name="Pore S."/>
            <person name="Arora P."/>
            <person name="Kapse N."/>
        </authorList>
    </citation>
    <scope>NUCLEOTIDE SEQUENCE [LARGE SCALE GENOMIC DNA]</scope>
    <source>
        <strain evidence="3 4">Sn10-6</strain>
    </source>
</reference>
<dbReference type="Gene3D" id="1.10.443.10">
    <property type="entry name" value="Intergrase catalytic core"/>
    <property type="match status" value="1"/>
</dbReference>
<feature type="domain" description="Tyr recombinase" evidence="2">
    <location>
        <begin position="4"/>
        <end position="61"/>
    </location>
</feature>
<reference evidence="4" key="1">
    <citation type="submission" date="2015-03" db="EMBL/GenBank/DDBJ databases">
        <title>Draft genome sequence of a novel methanotroph (Sn10-6) isolated from flooded ricefield rhizosphere in India.</title>
        <authorList>
            <person name="Pandit P.S."/>
            <person name="Pore S.D."/>
            <person name="Arora P."/>
            <person name="Kapse N.G."/>
            <person name="Dhakephalkar P.K."/>
            <person name="Rahalkar M.C."/>
        </authorList>
    </citation>
    <scope>NUCLEOTIDE SEQUENCE [LARGE SCALE GENOMIC DNA]</scope>
    <source>
        <strain evidence="4">Sn10-6</strain>
    </source>
</reference>
<dbReference type="EMBL" id="LAJX01000207">
    <property type="protein sequence ID" value="KJV05562.1"/>
    <property type="molecule type" value="Genomic_DNA"/>
</dbReference>
<dbReference type="AlphaFoldDB" id="A0A0F3IFV9"/>
<dbReference type="InterPro" id="IPR013762">
    <property type="entry name" value="Integrase-like_cat_sf"/>
</dbReference>
<name>A0A0F3IFV9_9GAMM</name>
<evidence type="ECO:0000313" key="4">
    <source>
        <dbReference type="Proteomes" id="UP000033684"/>
    </source>
</evidence>
<comment type="caution">
    <text evidence="3">The sequence shown here is derived from an EMBL/GenBank/DDBJ whole genome shotgun (WGS) entry which is preliminary data.</text>
</comment>
<dbReference type="InterPro" id="IPR002104">
    <property type="entry name" value="Integrase_catalytic"/>
</dbReference>
<evidence type="ECO:0000259" key="2">
    <source>
        <dbReference type="Pfam" id="PF00589"/>
    </source>
</evidence>
<keyword evidence="4" id="KW-1185">Reference proteome</keyword>
<accession>A0A0F3IFV9</accession>
<sequence length="71" mass="8281">MRLSRKWATIAQLAGCDGLHFHDLRHEAVCRLYEKTTLTDLQIAKISGHKDLKMLKRYSNLRGSDLAERLW</sequence>
<dbReference type="GO" id="GO:0003677">
    <property type="term" value="F:DNA binding"/>
    <property type="evidence" value="ECO:0007669"/>
    <property type="project" value="InterPro"/>
</dbReference>
<dbReference type="Proteomes" id="UP000033684">
    <property type="component" value="Unassembled WGS sequence"/>
</dbReference>
<protein>
    <recommendedName>
        <fullName evidence="2">Tyr recombinase domain-containing protein</fullName>
    </recommendedName>
</protein>
<dbReference type="SUPFAM" id="SSF56349">
    <property type="entry name" value="DNA breaking-rejoining enzymes"/>
    <property type="match status" value="1"/>
</dbReference>
<proteinExistence type="predicted"/>
<organism evidence="3 4">
    <name type="scientific">Methylocucumis oryzae</name>
    <dbReference type="NCBI Taxonomy" id="1632867"/>
    <lineage>
        <taxon>Bacteria</taxon>
        <taxon>Pseudomonadati</taxon>
        <taxon>Pseudomonadota</taxon>
        <taxon>Gammaproteobacteria</taxon>
        <taxon>Methylococcales</taxon>
        <taxon>Methylococcaceae</taxon>
        <taxon>Methylocucumis</taxon>
    </lineage>
</organism>
<gene>
    <name evidence="3" type="ORF">VZ94_17330</name>
</gene>
<dbReference type="GO" id="GO:0015074">
    <property type="term" value="P:DNA integration"/>
    <property type="evidence" value="ECO:0007669"/>
    <property type="project" value="InterPro"/>
</dbReference>
<dbReference type="InterPro" id="IPR011010">
    <property type="entry name" value="DNA_brk_join_enz"/>
</dbReference>
<evidence type="ECO:0000313" key="3">
    <source>
        <dbReference type="EMBL" id="KJV05562.1"/>
    </source>
</evidence>
<dbReference type="GO" id="GO:0006310">
    <property type="term" value="P:DNA recombination"/>
    <property type="evidence" value="ECO:0007669"/>
    <property type="project" value="UniProtKB-KW"/>
</dbReference>
<dbReference type="Pfam" id="PF00589">
    <property type="entry name" value="Phage_integrase"/>
    <property type="match status" value="1"/>
</dbReference>
<evidence type="ECO:0000256" key="1">
    <source>
        <dbReference type="ARBA" id="ARBA00023172"/>
    </source>
</evidence>
<dbReference type="RefSeq" id="WP_204369199.1">
    <property type="nucleotide sequence ID" value="NZ_LAJX01000207.1"/>
</dbReference>
<keyword evidence="1" id="KW-0233">DNA recombination</keyword>